<dbReference type="GO" id="GO:0016020">
    <property type="term" value="C:membrane"/>
    <property type="evidence" value="ECO:0007669"/>
    <property type="project" value="TreeGrafter"/>
</dbReference>
<evidence type="ECO:0000256" key="2">
    <source>
        <dbReference type="ARBA" id="ARBA00022741"/>
    </source>
</evidence>
<keyword evidence="14" id="KW-1185">Reference proteome</keyword>
<evidence type="ECO:0000313" key="13">
    <source>
        <dbReference type="EMBL" id="KAJ1914183.1"/>
    </source>
</evidence>
<evidence type="ECO:0000256" key="6">
    <source>
        <dbReference type="ARBA" id="ARBA00023175"/>
    </source>
</evidence>
<dbReference type="InterPro" id="IPR036103">
    <property type="entry name" value="MYSc_Myo5"/>
</dbReference>
<evidence type="ECO:0000259" key="11">
    <source>
        <dbReference type="PROSITE" id="PS51126"/>
    </source>
</evidence>
<feature type="region of interest" description="Disordered" evidence="10">
    <location>
        <begin position="578"/>
        <end position="603"/>
    </location>
</feature>
<evidence type="ECO:0000256" key="9">
    <source>
        <dbReference type="SAM" id="Coils"/>
    </source>
</evidence>
<sequence>MDIPIESNYKEGTIVYIQDKKEAWIRAEVTSLSVTDEKVSITAKGIEEDSEKTFEFNATKKEILELKTKELPPLCNPPALDGIDDLINLSHLHEPAVLDNLRLRYQDNEIYTYSGIVLVALNPFARVDRYSQHELVTYAGRARGELQPHLFAIAEDAYQGMVRDKKNQTIIVSGESGAGKTMSARYIMRYFATAHDDSSDAFGSTAINSGPGGGATAGGSVVDKSRSVEEQIMATNPVLESFGNAKTTRNDNSSRFGKYLEIHFNDKLAISSASIRTYLLERSRLVFQPKTERNYHIFYQLLAIASSGASRFSNLGLNEGWKGFHYTRQGGDECGVIPDVNDATEFERTCEAMSLIGINEKTQSNIFSLLAALLHIGNIKIKGSDRTGANIDEADTALVKAADLLQVDLPTFKKWLTKKQTKTVTDMIISNLNIDQATVVRDSVAKYIYVHLFSWIVHALNESLASSKAGNEESDTESPFIGVLDIYGFEHFETNSFEQFCINYANEKLQRHFNRHVFQLEQEEYQREGLKNWTFVDFQDNQPCIELIEGKPGVFNILDDVCRGQRTDEDFATMLYQNFAPNDNGPKKPKPKQSTDGTKSLSSVIGDKPSDFFEKPRFDNNAFTIRHYAHNVSYKVDGFIEKNKDTVPSELQAMLKDSKSELLNRIFDFASEQEENQKQKTTEAANSAAAKRTGNAIPVRRSGTVANRKPTLGAEFRLSLIELMKKISSTETHYIRCIKPNENKKAWEFDANMVMAQLRACGVLETIRISCAGYPSRLEIPEFINTYSLLAKSRPTTYEGPEDVRNFARQILKDSLLDPEKYQVGNTKVFFRAGMLAHLHKLRTERRNGSAIYIQKMTRMYLARQRFLAQRRMAARIQQAFRTFAAKKALKNLREEKSAITIQTAVRRYLARKKYNVMQKSAKRIAEAMQGFMARKKFLTNRKENAAIKIQSVVRGYLSRKRFQRRIQAIIKVQCYLRTKAAKKLFKTKQQDVKSAAHFKEVTYQLEGKVVELTQRLGTAQQNCRNLENANQQLKDNQAELESELAELRAKSEAQEQSAKTKFSSLQADYDKTKTQHAQIVKERDDLVREIETVKIEAAAAIEKERARADNIEKLLTGLTEQFEAVKEERDILKNKVVLLEQNTAGNILNGQNGQFAMPTAMARKASRRNLKKANDLSAYVYADAASSYSASDAHQQSGNGIAVAGSSGGGVQPGTPTMPVAPSSTNAASLRHRNNRNIDNSLNSPSVVATPGAQFDGHQDSSGDAAYDPTAAAATTTTTTTDQDQEMNPDGSMMVPPAPGMLDGGYKLTEAQVCDLLRYDDGLLDEILYELIDQLQLPPYDPKSVYQPVHILFPAHVMGLCVIKMLQYNLASRIHQLITTLVARIKKYTETFVSDGTTAFWLSNMFELLSIIKTSMSQHQMTGGEYAESEWVMSQIMSYIEAFLSDIYFGWVRKLLKDVSGFVVPALIDHQELNDYKETESFFSKMMGGGANRASDIGLSHLTNFFTEAWRVMKFYYVDENIIKQVLSEILSEVGAIAFNNLMNRRHFCSSYRGMQIQFNVSKIDEWCKTYDIYDHAQNITRLLQAAKILQMNKSTEEDLRIIIEVSDTLNIPQIKRILRNYKPADGEATVPSRVLHHELLRVENGPIMVDNNLLSNQVLYLTARRVPAIDTYVPDYMVIQRLRAIIYSQTVGDVLDEDEAAVGGADSGHGGSSETPQLSSPPPTSPYSSSKSQHHQHNKSLNAAAAAAVLGSGMDTPTLAKEYEYKDNSNDN</sequence>
<dbReference type="SUPFAM" id="SSF52540">
    <property type="entry name" value="P-loop containing nucleoside triphosphate hydrolases"/>
    <property type="match status" value="2"/>
</dbReference>
<evidence type="ECO:0000256" key="3">
    <source>
        <dbReference type="ARBA" id="ARBA00022840"/>
    </source>
</evidence>
<dbReference type="GO" id="GO:0000146">
    <property type="term" value="F:microfilament motor activity"/>
    <property type="evidence" value="ECO:0007669"/>
    <property type="project" value="TreeGrafter"/>
</dbReference>
<dbReference type="CDD" id="cd01380">
    <property type="entry name" value="MYSc_Myo5"/>
    <property type="match status" value="1"/>
</dbReference>
<evidence type="ECO:0000256" key="7">
    <source>
        <dbReference type="ARBA" id="ARBA00023203"/>
    </source>
</evidence>
<feature type="domain" description="Myosin motor" evidence="12">
    <location>
        <begin position="81"/>
        <end position="844"/>
    </location>
</feature>
<dbReference type="PRINTS" id="PR00193">
    <property type="entry name" value="MYOSINHEAVY"/>
</dbReference>
<accession>A0A9W7ZQ37</accession>
<dbReference type="Gene3D" id="1.20.58.530">
    <property type="match status" value="1"/>
</dbReference>
<dbReference type="PROSITE" id="PS51126">
    <property type="entry name" value="DILUTE"/>
    <property type="match status" value="1"/>
</dbReference>
<proteinExistence type="inferred from homology"/>
<dbReference type="GO" id="GO:0005524">
    <property type="term" value="F:ATP binding"/>
    <property type="evidence" value="ECO:0007669"/>
    <property type="project" value="UniProtKB-UniRule"/>
</dbReference>
<dbReference type="InterPro" id="IPR027417">
    <property type="entry name" value="P-loop_NTPase"/>
</dbReference>
<feature type="domain" description="Dilute" evidence="11">
    <location>
        <begin position="1373"/>
        <end position="1646"/>
    </location>
</feature>
<dbReference type="InterPro" id="IPR000048">
    <property type="entry name" value="IQ_motif_EF-hand-BS"/>
</dbReference>
<keyword evidence="2 8" id="KW-0547">Nucleotide-binding</keyword>
<dbReference type="InterPro" id="IPR036961">
    <property type="entry name" value="Kinesin_motor_dom_sf"/>
</dbReference>
<keyword evidence="7 8" id="KW-0009">Actin-binding</keyword>
<keyword evidence="3 8" id="KW-0067">ATP-binding</keyword>
<feature type="compositionally biased region" description="Low complexity" evidence="10">
    <location>
        <begin position="1271"/>
        <end position="1282"/>
    </location>
</feature>
<evidence type="ECO:0000256" key="8">
    <source>
        <dbReference type="PROSITE-ProRule" id="PRU00782"/>
    </source>
</evidence>
<gene>
    <name evidence="13" type="primary">MYO2_3</name>
    <name evidence="13" type="ORF">H4219_004902</name>
</gene>
<dbReference type="Gene3D" id="3.40.850.10">
    <property type="entry name" value="Kinesin motor domain"/>
    <property type="match status" value="1"/>
</dbReference>
<keyword evidence="5 8" id="KW-0518">Myosin</keyword>
<dbReference type="InterPro" id="IPR002710">
    <property type="entry name" value="Dilute_dom"/>
</dbReference>
<organism evidence="13 14">
    <name type="scientific">Mycoemilia scoparia</name>
    <dbReference type="NCBI Taxonomy" id="417184"/>
    <lineage>
        <taxon>Eukaryota</taxon>
        <taxon>Fungi</taxon>
        <taxon>Fungi incertae sedis</taxon>
        <taxon>Zoopagomycota</taxon>
        <taxon>Kickxellomycotina</taxon>
        <taxon>Kickxellomycetes</taxon>
        <taxon>Kickxellales</taxon>
        <taxon>Kickxellaceae</taxon>
        <taxon>Mycoemilia</taxon>
    </lineage>
</organism>
<feature type="region of interest" description="Actin-binding" evidence="8">
    <location>
        <begin position="720"/>
        <end position="742"/>
    </location>
</feature>
<evidence type="ECO:0000313" key="14">
    <source>
        <dbReference type="Proteomes" id="UP001150538"/>
    </source>
</evidence>
<dbReference type="FunFam" id="1.10.10.820:FF:000001">
    <property type="entry name" value="Myosin heavy chain"/>
    <property type="match status" value="1"/>
</dbReference>
<dbReference type="EMBL" id="JANBPU010000213">
    <property type="protein sequence ID" value="KAJ1914183.1"/>
    <property type="molecule type" value="Genomic_DNA"/>
</dbReference>
<dbReference type="Pfam" id="PF00063">
    <property type="entry name" value="Myosin_head"/>
    <property type="match status" value="1"/>
</dbReference>
<feature type="compositionally biased region" description="Polar residues" evidence="10">
    <location>
        <begin position="594"/>
        <end position="603"/>
    </location>
</feature>
<dbReference type="SMART" id="SM00015">
    <property type="entry name" value="IQ"/>
    <property type="match status" value="6"/>
</dbReference>
<feature type="coiled-coil region" evidence="9">
    <location>
        <begin position="1084"/>
        <end position="1143"/>
    </location>
</feature>
<feature type="compositionally biased region" description="Polar residues" evidence="10">
    <location>
        <begin position="1238"/>
        <end position="1248"/>
    </location>
</feature>
<keyword evidence="4 9" id="KW-0175">Coiled coil</keyword>
<dbReference type="InterPro" id="IPR001609">
    <property type="entry name" value="Myosin_head_motor_dom-like"/>
</dbReference>
<dbReference type="GO" id="GO:0051015">
    <property type="term" value="F:actin filament binding"/>
    <property type="evidence" value="ECO:0007669"/>
    <property type="project" value="TreeGrafter"/>
</dbReference>
<dbReference type="Gene3D" id="6.20.240.20">
    <property type="match status" value="1"/>
</dbReference>
<dbReference type="PROSITE" id="PS51456">
    <property type="entry name" value="MYOSIN_MOTOR"/>
    <property type="match status" value="1"/>
</dbReference>
<dbReference type="PROSITE" id="PS50096">
    <property type="entry name" value="IQ"/>
    <property type="match status" value="6"/>
</dbReference>
<feature type="region of interest" description="Disordered" evidence="10">
    <location>
        <begin position="673"/>
        <end position="694"/>
    </location>
</feature>
<dbReference type="Pfam" id="PF00612">
    <property type="entry name" value="IQ"/>
    <property type="match status" value="3"/>
</dbReference>
<dbReference type="SMART" id="SM00242">
    <property type="entry name" value="MYSc"/>
    <property type="match status" value="1"/>
</dbReference>
<evidence type="ECO:0000259" key="12">
    <source>
        <dbReference type="PROSITE" id="PS51456"/>
    </source>
</evidence>
<evidence type="ECO:0000256" key="5">
    <source>
        <dbReference type="ARBA" id="ARBA00023123"/>
    </source>
</evidence>
<feature type="region of interest" description="Disordered" evidence="10">
    <location>
        <begin position="1703"/>
        <end position="1748"/>
    </location>
</feature>
<dbReference type="SMART" id="SM01132">
    <property type="entry name" value="DIL"/>
    <property type="match status" value="1"/>
</dbReference>
<dbReference type="Pfam" id="PF01843">
    <property type="entry name" value="DIL"/>
    <property type="match status" value="1"/>
</dbReference>
<comment type="similarity">
    <text evidence="1 8">Belongs to the TRAFAC class myosin-kinesin ATPase superfamily. Myosin family.</text>
</comment>
<dbReference type="Gene3D" id="1.20.5.190">
    <property type="match status" value="3"/>
</dbReference>
<comment type="caution">
    <text evidence="13">The sequence shown here is derived from an EMBL/GenBank/DDBJ whole genome shotgun (WGS) entry which is preliminary data.</text>
</comment>
<evidence type="ECO:0000256" key="10">
    <source>
        <dbReference type="SAM" id="MobiDB-lite"/>
    </source>
</evidence>
<protein>
    <submittedName>
        <fullName evidence="13">Myosin type-2 heavy chain 1</fullName>
    </submittedName>
</protein>
<dbReference type="PANTHER" id="PTHR13140">
    <property type="entry name" value="MYOSIN"/>
    <property type="match status" value="1"/>
</dbReference>
<dbReference type="GO" id="GO:0007015">
    <property type="term" value="P:actin filament organization"/>
    <property type="evidence" value="ECO:0007669"/>
    <property type="project" value="TreeGrafter"/>
</dbReference>
<dbReference type="GO" id="GO:0005737">
    <property type="term" value="C:cytoplasm"/>
    <property type="evidence" value="ECO:0007669"/>
    <property type="project" value="TreeGrafter"/>
</dbReference>
<dbReference type="Proteomes" id="UP001150538">
    <property type="component" value="Unassembled WGS sequence"/>
</dbReference>
<feature type="binding site" evidence="8">
    <location>
        <begin position="174"/>
        <end position="181"/>
    </location>
    <ligand>
        <name>ATP</name>
        <dbReference type="ChEBI" id="CHEBI:30616"/>
    </ligand>
</feature>
<dbReference type="GO" id="GO:0016459">
    <property type="term" value="C:myosin complex"/>
    <property type="evidence" value="ECO:0007669"/>
    <property type="project" value="UniProtKB-KW"/>
</dbReference>
<evidence type="ECO:0000256" key="1">
    <source>
        <dbReference type="ARBA" id="ARBA00008314"/>
    </source>
</evidence>
<dbReference type="OrthoDB" id="6108017at2759"/>
<feature type="region of interest" description="Disordered" evidence="10">
    <location>
        <begin position="1196"/>
        <end position="1290"/>
    </location>
</feature>
<feature type="coiled-coil region" evidence="9">
    <location>
        <begin position="1010"/>
        <end position="1058"/>
    </location>
</feature>
<dbReference type="PANTHER" id="PTHR13140:SF706">
    <property type="entry name" value="DILUTE CLASS UNCONVENTIONAL MYOSIN, ISOFORM C"/>
    <property type="match status" value="1"/>
</dbReference>
<dbReference type="Gene3D" id="1.10.10.820">
    <property type="match status" value="1"/>
</dbReference>
<dbReference type="Gene3D" id="1.20.120.720">
    <property type="entry name" value="Myosin VI head, motor domain, U50 subdomain"/>
    <property type="match status" value="1"/>
</dbReference>
<reference evidence="13" key="1">
    <citation type="submission" date="2022-07" db="EMBL/GenBank/DDBJ databases">
        <title>Phylogenomic reconstructions and comparative analyses of Kickxellomycotina fungi.</title>
        <authorList>
            <person name="Reynolds N.K."/>
            <person name="Stajich J.E."/>
            <person name="Barry K."/>
            <person name="Grigoriev I.V."/>
            <person name="Crous P."/>
            <person name="Smith M.E."/>
        </authorList>
    </citation>
    <scope>NUCLEOTIDE SEQUENCE</scope>
    <source>
        <strain evidence="13">NBRC 100468</strain>
    </source>
</reference>
<feature type="compositionally biased region" description="Low complexity" evidence="10">
    <location>
        <begin position="1196"/>
        <end position="1206"/>
    </location>
</feature>
<evidence type="ECO:0000256" key="4">
    <source>
        <dbReference type="ARBA" id="ARBA00023054"/>
    </source>
</evidence>
<name>A0A9W7ZQ37_9FUNG</name>
<keyword evidence="6 8" id="KW-0505">Motor protein</keyword>